<proteinExistence type="predicted"/>
<reference evidence="2 3" key="1">
    <citation type="submission" date="2020-12" db="EMBL/GenBank/DDBJ databases">
        <title>Hymenobacter sp.</title>
        <authorList>
            <person name="Kim M.K."/>
        </authorList>
    </citation>
    <scope>NUCLEOTIDE SEQUENCE [LARGE SCALE GENOMIC DNA]</scope>
    <source>
        <strain evidence="2 3">BT442</strain>
    </source>
</reference>
<comment type="caution">
    <text evidence="2">The sequence shown here is derived from an EMBL/GenBank/DDBJ whole genome shotgun (WGS) entry which is preliminary data.</text>
</comment>
<gene>
    <name evidence="2" type="ORF">I7X13_12075</name>
</gene>
<evidence type="ECO:0000256" key="1">
    <source>
        <dbReference type="SAM" id="SignalP"/>
    </source>
</evidence>
<dbReference type="EMBL" id="JAEDAE010000004">
    <property type="protein sequence ID" value="MBH8558792.1"/>
    <property type="molecule type" value="Genomic_DNA"/>
</dbReference>
<accession>A0ABS0Q8K4</accession>
<evidence type="ECO:0000313" key="2">
    <source>
        <dbReference type="EMBL" id="MBH8558792.1"/>
    </source>
</evidence>
<name>A0ABS0Q8K4_9BACT</name>
<evidence type="ECO:0000313" key="3">
    <source>
        <dbReference type="Proteomes" id="UP000625631"/>
    </source>
</evidence>
<feature type="signal peptide" evidence="1">
    <location>
        <begin position="1"/>
        <end position="22"/>
    </location>
</feature>
<dbReference type="Proteomes" id="UP000625631">
    <property type="component" value="Unassembled WGS sequence"/>
</dbReference>
<dbReference type="RefSeq" id="WP_198075676.1">
    <property type="nucleotide sequence ID" value="NZ_JAEDAE010000004.1"/>
</dbReference>
<organism evidence="2 3">
    <name type="scientific">Hymenobacter negativus</name>
    <dbReference type="NCBI Taxonomy" id="2795026"/>
    <lineage>
        <taxon>Bacteria</taxon>
        <taxon>Pseudomonadati</taxon>
        <taxon>Bacteroidota</taxon>
        <taxon>Cytophagia</taxon>
        <taxon>Cytophagales</taxon>
        <taxon>Hymenobacteraceae</taxon>
        <taxon>Hymenobacter</taxon>
    </lineage>
</organism>
<feature type="chain" id="PRO_5047171626" description="DUF4142 domain-containing protein" evidence="1">
    <location>
        <begin position="23"/>
        <end position="138"/>
    </location>
</feature>
<keyword evidence="3" id="KW-1185">Reference proteome</keyword>
<protein>
    <recommendedName>
        <fullName evidence="4">DUF4142 domain-containing protein</fullName>
    </recommendedName>
</protein>
<keyword evidence="1" id="KW-0732">Signal</keyword>
<sequence>MIWTRTFGLMLMGWLSVAGARAAGHPKPLTTAQAEARNEMATPSFSGQLYEARRVSSFLADALVLNNAQQHAVEAYTTAKFEALSLAVTAADTAEALQQYRQAVRRVLAPSQRGAYAVLCQHQTDTLLPLDSSELALR</sequence>
<evidence type="ECO:0008006" key="4">
    <source>
        <dbReference type="Google" id="ProtNLM"/>
    </source>
</evidence>